<evidence type="ECO:0000256" key="3">
    <source>
        <dbReference type="ARBA" id="ARBA00023002"/>
    </source>
</evidence>
<evidence type="ECO:0000259" key="4">
    <source>
        <dbReference type="Pfam" id="PF00248"/>
    </source>
</evidence>
<sequence length="119" mass="13925">MVPAINQVEFTPFLYQKELLEFCKSKKIVIEAYSSLTRGQKFDNSILMSVSQKYDKSPAQILIRWGLQHGIIQIPRSNSKKHIHDNVNVFDFNIDNKDMKQLDNLNENFRLTEDPNLIK</sequence>
<comment type="caution">
    <text evidence="5">The sequence shown here is derived from an EMBL/GenBank/DDBJ whole genome shotgun (WGS) entry which is preliminary data.</text>
</comment>
<dbReference type="Pfam" id="PF00248">
    <property type="entry name" value="Aldo_ket_red"/>
    <property type="match status" value="1"/>
</dbReference>
<keyword evidence="3" id="KW-0560">Oxidoreductase</keyword>
<dbReference type="SUPFAM" id="SSF51430">
    <property type="entry name" value="NAD(P)-linked oxidoreductase"/>
    <property type="match status" value="1"/>
</dbReference>
<proteinExistence type="inferred from homology"/>
<feature type="domain" description="NADP-dependent oxidoreductase" evidence="4">
    <location>
        <begin position="3"/>
        <end position="107"/>
    </location>
</feature>
<dbReference type="PANTHER" id="PTHR43827">
    <property type="entry name" value="2,5-DIKETO-D-GLUCONIC ACID REDUCTASE"/>
    <property type="match status" value="1"/>
</dbReference>
<organism evidence="5">
    <name type="scientific">marine sediment metagenome</name>
    <dbReference type="NCBI Taxonomy" id="412755"/>
    <lineage>
        <taxon>unclassified sequences</taxon>
        <taxon>metagenomes</taxon>
        <taxon>ecological metagenomes</taxon>
    </lineage>
</organism>
<reference evidence="5" key="1">
    <citation type="journal article" date="2014" name="Front. Microbiol.">
        <title>High frequency of phylogenetically diverse reductive dehalogenase-homologous genes in deep subseafloor sedimentary metagenomes.</title>
        <authorList>
            <person name="Kawai M."/>
            <person name="Futagami T."/>
            <person name="Toyoda A."/>
            <person name="Takaki Y."/>
            <person name="Nishi S."/>
            <person name="Hori S."/>
            <person name="Arai W."/>
            <person name="Tsubouchi T."/>
            <person name="Morono Y."/>
            <person name="Uchiyama I."/>
            <person name="Ito T."/>
            <person name="Fujiyama A."/>
            <person name="Inagaki F."/>
            <person name="Takami H."/>
        </authorList>
    </citation>
    <scope>NUCLEOTIDE SEQUENCE</scope>
    <source>
        <strain evidence="5">Expedition CK06-06</strain>
    </source>
</reference>
<name>X1DVU1_9ZZZZ</name>
<gene>
    <name evidence="5" type="ORF">S01H4_43636</name>
</gene>
<evidence type="ECO:0000313" key="5">
    <source>
        <dbReference type="EMBL" id="GAH00473.1"/>
    </source>
</evidence>
<dbReference type="AlphaFoldDB" id="X1DVU1"/>
<protein>
    <recommendedName>
        <fullName evidence="4">NADP-dependent oxidoreductase domain-containing protein</fullName>
    </recommendedName>
</protein>
<dbReference type="InterPro" id="IPR036812">
    <property type="entry name" value="NAD(P)_OxRdtase_dom_sf"/>
</dbReference>
<accession>X1DVU1</accession>
<dbReference type="InterPro" id="IPR020471">
    <property type="entry name" value="AKR"/>
</dbReference>
<evidence type="ECO:0000256" key="1">
    <source>
        <dbReference type="ARBA" id="ARBA00007905"/>
    </source>
</evidence>
<dbReference type="InterPro" id="IPR023210">
    <property type="entry name" value="NADP_OxRdtase_dom"/>
</dbReference>
<comment type="similarity">
    <text evidence="1">Belongs to the aldo/keto reductase family.</text>
</comment>
<dbReference type="PRINTS" id="PR00069">
    <property type="entry name" value="ALDKETRDTASE"/>
</dbReference>
<dbReference type="EMBL" id="BART01024090">
    <property type="protein sequence ID" value="GAH00473.1"/>
    <property type="molecule type" value="Genomic_DNA"/>
</dbReference>
<dbReference type="Gene3D" id="3.20.20.100">
    <property type="entry name" value="NADP-dependent oxidoreductase domain"/>
    <property type="match status" value="1"/>
</dbReference>
<dbReference type="PANTHER" id="PTHR43827:SF3">
    <property type="entry name" value="NADP-DEPENDENT OXIDOREDUCTASE DOMAIN-CONTAINING PROTEIN"/>
    <property type="match status" value="1"/>
</dbReference>
<keyword evidence="2" id="KW-0521">NADP</keyword>
<dbReference type="GO" id="GO:0016616">
    <property type="term" value="F:oxidoreductase activity, acting on the CH-OH group of donors, NAD or NADP as acceptor"/>
    <property type="evidence" value="ECO:0007669"/>
    <property type="project" value="UniProtKB-ARBA"/>
</dbReference>
<evidence type="ECO:0000256" key="2">
    <source>
        <dbReference type="ARBA" id="ARBA00022857"/>
    </source>
</evidence>